<dbReference type="SUPFAM" id="SSF48334">
    <property type="entry name" value="DNA repair protein MutS, domain III"/>
    <property type="match status" value="1"/>
</dbReference>
<proteinExistence type="predicted"/>
<dbReference type="InterPro" id="IPR036187">
    <property type="entry name" value="DNA_mismatch_repair_MutS_sf"/>
</dbReference>
<evidence type="ECO:0000256" key="3">
    <source>
        <dbReference type="ARBA" id="ARBA00023125"/>
    </source>
</evidence>
<feature type="transmembrane region" description="Helical" evidence="4">
    <location>
        <begin position="48"/>
        <end position="67"/>
    </location>
</feature>
<dbReference type="GO" id="GO:0005524">
    <property type="term" value="F:ATP binding"/>
    <property type="evidence" value="ECO:0007669"/>
    <property type="project" value="UniProtKB-KW"/>
</dbReference>
<dbReference type="InterPro" id="IPR000432">
    <property type="entry name" value="DNA_mismatch_repair_MutS_C"/>
</dbReference>
<comment type="caution">
    <text evidence="6">The sequence shown here is derived from an EMBL/GenBank/DDBJ whole genome shotgun (WGS) entry which is preliminary data.</text>
</comment>
<organism evidence="6">
    <name type="scientific">bioreactor metagenome</name>
    <dbReference type="NCBI Taxonomy" id="1076179"/>
    <lineage>
        <taxon>unclassified sequences</taxon>
        <taxon>metagenomes</taxon>
        <taxon>ecological metagenomes</taxon>
    </lineage>
</organism>
<protein>
    <submittedName>
        <fullName evidence="6">DNA mismatch repair protein MutS</fullName>
    </submittedName>
</protein>
<dbReference type="SMART" id="SM00534">
    <property type="entry name" value="MUTSac"/>
    <property type="match status" value="1"/>
</dbReference>
<dbReference type="SUPFAM" id="SSF52540">
    <property type="entry name" value="P-loop containing nucleoside triphosphate hydrolases"/>
    <property type="match status" value="1"/>
</dbReference>
<reference evidence="6" key="1">
    <citation type="submission" date="2019-08" db="EMBL/GenBank/DDBJ databases">
        <authorList>
            <person name="Kucharzyk K."/>
            <person name="Murdoch R.W."/>
            <person name="Higgins S."/>
            <person name="Loffler F."/>
        </authorList>
    </citation>
    <scope>NUCLEOTIDE SEQUENCE</scope>
</reference>
<dbReference type="GO" id="GO:0005829">
    <property type="term" value="C:cytosol"/>
    <property type="evidence" value="ECO:0007669"/>
    <property type="project" value="TreeGrafter"/>
</dbReference>
<feature type="transmembrane region" description="Helical" evidence="4">
    <location>
        <begin position="22"/>
        <end position="42"/>
    </location>
</feature>
<dbReference type="InterPro" id="IPR027417">
    <property type="entry name" value="P-loop_NTPase"/>
</dbReference>
<dbReference type="Gene3D" id="1.10.1420.10">
    <property type="match status" value="1"/>
</dbReference>
<sequence length="591" mass="66533">MNESYNFLFEKFSLESRRLRKVFNWLAFFRLVFIVAFLIAGWFCISHFSSLLLVVTIASLLVFLILMKRQDVIRYRLDLTNALKEINRNEIEFLNSGQSVFYNGEKFLPERHSYAGDLDIFGEFSVYHHLNRTSTVMGRRRLAEKLLNEGNSADIMGVQQAVKELIKETDLRQKIQATGMLAKDSEADLVRIDGWSREVNAPLSLFERILSFAGPVVLLGLIIMSFVTGSLLIQYLASSAFVFNLLMLGKQIKKIKKELSGADKVDSIIKNYSRIAVLIESRDYKSALLQQLQTVPGSGHEKISHQLAKLSRLFRSLESVSNVLAAFLLNGLMQYHVHALHALLVWKNAHAEKLPEWLDRIGEAEALGSLANFAANNPGYAFPQIAAEPTFSFTNLGHPLILSNKRVCNDVSFDNKRFVILTGSNMSGKSTFLRTLGVNMILARAGSPVCASHARIFPVDVLTSIQQSDSLNESESYFFAEVKRLKSIMDAASDKTVFILLDEILRGTNSDDKRNGTMEVIRKLAAINCFGIIATHDLEICNMEPDYPGVLSNMCFEAEIRNDDLFFDYKLRGGVCRNKSATFLMKKMGII</sequence>
<evidence type="ECO:0000313" key="6">
    <source>
        <dbReference type="EMBL" id="MPM18353.1"/>
    </source>
</evidence>
<evidence type="ECO:0000256" key="2">
    <source>
        <dbReference type="ARBA" id="ARBA00022840"/>
    </source>
</evidence>
<keyword evidence="1" id="KW-0547">Nucleotide-binding</keyword>
<keyword evidence="2" id="KW-0067">ATP-binding</keyword>
<evidence type="ECO:0000259" key="5">
    <source>
        <dbReference type="SMART" id="SM00534"/>
    </source>
</evidence>
<dbReference type="Pfam" id="PF00488">
    <property type="entry name" value="MutS_V"/>
    <property type="match status" value="1"/>
</dbReference>
<name>A0A644XVL7_9ZZZZ</name>
<dbReference type="Gene3D" id="3.40.50.300">
    <property type="entry name" value="P-loop containing nucleotide triphosphate hydrolases"/>
    <property type="match status" value="1"/>
</dbReference>
<gene>
    <name evidence="6" type="primary">mutS_28</name>
    <name evidence="6" type="ORF">SDC9_64762</name>
</gene>
<dbReference type="EMBL" id="VSSQ01002966">
    <property type="protein sequence ID" value="MPM18353.1"/>
    <property type="molecule type" value="Genomic_DNA"/>
</dbReference>
<dbReference type="GO" id="GO:0140664">
    <property type="term" value="F:ATP-dependent DNA damage sensor activity"/>
    <property type="evidence" value="ECO:0007669"/>
    <property type="project" value="InterPro"/>
</dbReference>
<keyword evidence="4" id="KW-1133">Transmembrane helix</keyword>
<dbReference type="PANTHER" id="PTHR11361">
    <property type="entry name" value="DNA MISMATCH REPAIR PROTEIN MUTS FAMILY MEMBER"/>
    <property type="match status" value="1"/>
</dbReference>
<dbReference type="PANTHER" id="PTHR11361:SF99">
    <property type="entry name" value="DNA MISMATCH REPAIR PROTEIN"/>
    <property type="match status" value="1"/>
</dbReference>
<accession>A0A644XVL7</accession>
<keyword evidence="4" id="KW-0812">Transmembrane</keyword>
<keyword evidence="4" id="KW-0472">Membrane</keyword>
<dbReference type="AlphaFoldDB" id="A0A644XVL7"/>
<feature type="domain" description="DNA mismatch repair proteins mutS family" evidence="5">
    <location>
        <begin position="416"/>
        <end position="586"/>
    </location>
</feature>
<keyword evidence="3" id="KW-0238">DNA-binding</keyword>
<evidence type="ECO:0000256" key="4">
    <source>
        <dbReference type="SAM" id="Phobius"/>
    </source>
</evidence>
<evidence type="ECO:0000256" key="1">
    <source>
        <dbReference type="ARBA" id="ARBA00022741"/>
    </source>
</evidence>
<dbReference type="GO" id="GO:0006298">
    <property type="term" value="P:mismatch repair"/>
    <property type="evidence" value="ECO:0007669"/>
    <property type="project" value="InterPro"/>
</dbReference>
<dbReference type="InterPro" id="IPR045076">
    <property type="entry name" value="MutS"/>
</dbReference>
<dbReference type="GO" id="GO:0030983">
    <property type="term" value="F:mismatched DNA binding"/>
    <property type="evidence" value="ECO:0007669"/>
    <property type="project" value="InterPro"/>
</dbReference>